<accession>A0A922F4U7</accession>
<reference evidence="1" key="1">
    <citation type="submission" date="2021-01" db="EMBL/GenBank/DDBJ databases">
        <authorList>
            <person name="Lovell J.T."/>
            <person name="Bentley N."/>
            <person name="Bhattarai G."/>
            <person name="Jenkins J.W."/>
            <person name="Sreedasyam A."/>
            <person name="Alarcon Y."/>
            <person name="Bock C."/>
            <person name="Boston L."/>
            <person name="Carlson J."/>
            <person name="Cervantes K."/>
            <person name="Clermont K."/>
            <person name="Krom N."/>
            <person name="Kubenka K."/>
            <person name="Mamidi S."/>
            <person name="Mattison C."/>
            <person name="Monteros M."/>
            <person name="Pisani C."/>
            <person name="Plott C."/>
            <person name="Rajasekar S."/>
            <person name="Rhein H.S."/>
            <person name="Rohla C."/>
            <person name="Song M."/>
            <person name="Hilaire R.S."/>
            <person name="Shu S."/>
            <person name="Wells L."/>
            <person name="Wang X."/>
            <person name="Webber J."/>
            <person name="Heerema R.J."/>
            <person name="Klein P."/>
            <person name="Conner P."/>
            <person name="Grauke L."/>
            <person name="Grimwood J."/>
            <person name="Schmutz J."/>
            <person name="Randall J.J."/>
        </authorList>
    </citation>
    <scope>NUCLEOTIDE SEQUENCE</scope>
    <source>
        <tissue evidence="1">Leaf</tissue>
    </source>
</reference>
<dbReference type="OrthoDB" id="1269099at2759"/>
<dbReference type="PANTHER" id="PTHR34196:SF4">
    <property type="entry name" value="OS06G0208200 PROTEIN"/>
    <property type="match status" value="1"/>
</dbReference>
<comment type="caution">
    <text evidence="1">The sequence shown here is derived from an EMBL/GenBank/DDBJ whole genome shotgun (WGS) entry which is preliminary data.</text>
</comment>
<organism evidence="1 2">
    <name type="scientific">Carya illinoinensis</name>
    <name type="common">Pecan</name>
    <dbReference type="NCBI Taxonomy" id="32201"/>
    <lineage>
        <taxon>Eukaryota</taxon>
        <taxon>Viridiplantae</taxon>
        <taxon>Streptophyta</taxon>
        <taxon>Embryophyta</taxon>
        <taxon>Tracheophyta</taxon>
        <taxon>Spermatophyta</taxon>
        <taxon>Magnoliopsida</taxon>
        <taxon>eudicotyledons</taxon>
        <taxon>Gunneridae</taxon>
        <taxon>Pentapetalae</taxon>
        <taxon>rosids</taxon>
        <taxon>fabids</taxon>
        <taxon>Fagales</taxon>
        <taxon>Juglandaceae</taxon>
        <taxon>Carya</taxon>
    </lineage>
</organism>
<dbReference type="PANTHER" id="PTHR34196">
    <property type="entry name" value="OS02G0697700 PROTEIN"/>
    <property type="match status" value="1"/>
</dbReference>
<dbReference type="AlphaFoldDB" id="A0A922F4U7"/>
<evidence type="ECO:0000313" key="2">
    <source>
        <dbReference type="Proteomes" id="UP000811246"/>
    </source>
</evidence>
<sequence>MLAVFISSFFRCPSSFSVSLNHTQTKLDLLCSCPDLMNPSRGLSRGDAFDGGENEVPLTDEETREARYRIGTGWHRLGVEAVNMEFWPVEHPMEPPDEDRPVKCPMPHSSPLNYFRLVAHRPTNSVLCYPGILLGFQWQDWGLRTGISGILDGGTNDRRFSESLRKRSEVPDLLSTEGVDGADVRPHVQAVRKRQHTLTHGDQTPVMRMQPLPPTQNITVFQMLQQFDEFES</sequence>
<dbReference type="EMBL" id="CM031829">
    <property type="protein sequence ID" value="KAG6713445.1"/>
    <property type="molecule type" value="Genomic_DNA"/>
</dbReference>
<dbReference type="Proteomes" id="UP000811246">
    <property type="component" value="Chromosome 5"/>
</dbReference>
<protein>
    <submittedName>
        <fullName evidence="1">Uncharacterized protein</fullName>
    </submittedName>
</protein>
<name>A0A922F4U7_CARIL</name>
<evidence type="ECO:0000313" key="1">
    <source>
        <dbReference type="EMBL" id="KAG6713445.1"/>
    </source>
</evidence>
<proteinExistence type="predicted"/>
<gene>
    <name evidence="1" type="ORF">I3842_05G153200</name>
</gene>